<dbReference type="EMBL" id="LR798401">
    <property type="protein sequence ID" value="CAB5229404.1"/>
    <property type="molecule type" value="Genomic_DNA"/>
</dbReference>
<evidence type="ECO:0000313" key="1">
    <source>
        <dbReference type="EMBL" id="CAB4177934.1"/>
    </source>
</evidence>
<reference evidence="2" key="1">
    <citation type="submission" date="2020-05" db="EMBL/GenBank/DDBJ databases">
        <authorList>
            <person name="Chiriac C."/>
            <person name="Salcher M."/>
            <person name="Ghai R."/>
            <person name="Kavagutti S V."/>
        </authorList>
    </citation>
    <scope>NUCLEOTIDE SEQUENCE</scope>
</reference>
<organism evidence="2">
    <name type="scientific">uncultured Caudovirales phage</name>
    <dbReference type="NCBI Taxonomy" id="2100421"/>
    <lineage>
        <taxon>Viruses</taxon>
        <taxon>Duplodnaviria</taxon>
        <taxon>Heunggongvirae</taxon>
        <taxon>Uroviricota</taxon>
        <taxon>Caudoviricetes</taxon>
        <taxon>Peduoviridae</taxon>
        <taxon>Maltschvirus</taxon>
        <taxon>Maltschvirus maltsch</taxon>
    </lineage>
</organism>
<sequence>MAYYNSTNEKQPELKLCWENNLKVDEMIKNIFRNYPSGLTAFEVFNKLESFGYKYPLWSVRRSITDIMNEGYLVLTDDKRAGGYGRMNKIYKKK</sequence>
<proteinExistence type="predicted"/>
<gene>
    <name evidence="1" type="ORF">UFOVP1015_19</name>
    <name evidence="2" type="ORF">UFOVP1551_50</name>
</gene>
<evidence type="ECO:0000313" key="2">
    <source>
        <dbReference type="EMBL" id="CAB5229404.1"/>
    </source>
</evidence>
<protein>
    <submittedName>
        <fullName evidence="2">Uncharacterized protein</fullName>
    </submittedName>
</protein>
<dbReference type="EMBL" id="LR796962">
    <property type="protein sequence ID" value="CAB4177934.1"/>
    <property type="molecule type" value="Genomic_DNA"/>
</dbReference>
<accession>A0A6J7XEK1</accession>
<name>A0A6J7XEK1_9CAUD</name>